<dbReference type="Proteomes" id="UP001162992">
    <property type="component" value="Chromosome 4"/>
</dbReference>
<keyword evidence="2" id="KW-1185">Reference proteome</keyword>
<organism evidence="1 2">
    <name type="scientific">Diphasiastrum complanatum</name>
    <name type="common">Issler's clubmoss</name>
    <name type="synonym">Lycopodium complanatum</name>
    <dbReference type="NCBI Taxonomy" id="34168"/>
    <lineage>
        <taxon>Eukaryota</taxon>
        <taxon>Viridiplantae</taxon>
        <taxon>Streptophyta</taxon>
        <taxon>Embryophyta</taxon>
        <taxon>Tracheophyta</taxon>
        <taxon>Lycopodiopsida</taxon>
        <taxon>Lycopodiales</taxon>
        <taxon>Lycopodiaceae</taxon>
        <taxon>Lycopodioideae</taxon>
        <taxon>Diphasiastrum</taxon>
    </lineage>
</organism>
<evidence type="ECO:0000313" key="1">
    <source>
        <dbReference type="EMBL" id="KAJ7559041.1"/>
    </source>
</evidence>
<proteinExistence type="predicted"/>
<sequence length="571" mass="62533">MGASSYLAFPSSSSSCFIRSLLPPAPLASTCSWSWAFVVATRSSSLRGCLGKRPTSNPKIFRTFCSNKMAGADFSKIECVNFDVLWEQAASEMSNIMHHPFILSTITGTLPLSALAKYLQDEAYILTAVSQLLSNQPVSTSLIKLSNYVQNLRKFSCNGEMQEISGDHLSDITQVSVSAKEFKAFLLEQALSGDSLKVVLSSLVILQARKVLESTIADHIPLSGKGTSVYQLWISGYSNSELQISAALLAEELDTELSQNIVTADQLNQLEYAISTTLGHQLRVFDSASAGSLLMMGGKCLNSSRWYAHRLLFTTDYDVTCTVKDTGEILVALADAALKRDSLEVNGGVESLDRGQFIERDLMAVYWSLLDVHDQRIKECLADLQNVSLNNNFTQQSIEMMASIATGNADEIRDMDALYMLPGMDPKLERLVKLAQDYLKIAGYAEGKPGRVQKRLAYDDSGLREVLKLLGGLEKKVNQEIMASGVLRGITREEIRGAAKRIALRRGCAQVLLRLVAGGTTIHLISANWSRDLIAGGLPSLTGSQFCHFKTVCILLLETEGCVNVCMKSFR</sequence>
<reference evidence="2" key="1">
    <citation type="journal article" date="2024" name="Proc. Natl. Acad. Sci. U.S.A.">
        <title>Extraordinary preservation of gene collinearity over three hundred million years revealed in homosporous lycophytes.</title>
        <authorList>
            <person name="Li C."/>
            <person name="Wickell D."/>
            <person name="Kuo L.Y."/>
            <person name="Chen X."/>
            <person name="Nie B."/>
            <person name="Liao X."/>
            <person name="Peng D."/>
            <person name="Ji J."/>
            <person name="Jenkins J."/>
            <person name="Williams M."/>
            <person name="Shu S."/>
            <person name="Plott C."/>
            <person name="Barry K."/>
            <person name="Rajasekar S."/>
            <person name="Grimwood J."/>
            <person name="Han X."/>
            <person name="Sun S."/>
            <person name="Hou Z."/>
            <person name="He W."/>
            <person name="Dai G."/>
            <person name="Sun C."/>
            <person name="Schmutz J."/>
            <person name="Leebens-Mack J.H."/>
            <person name="Li F.W."/>
            <person name="Wang L."/>
        </authorList>
    </citation>
    <scope>NUCLEOTIDE SEQUENCE [LARGE SCALE GENOMIC DNA]</scope>
    <source>
        <strain evidence="2">cv. PW_Plant_1</strain>
    </source>
</reference>
<gene>
    <name evidence="1" type="ORF">O6H91_04G066900</name>
</gene>
<name>A0ACC2DXX6_DIPCM</name>
<comment type="caution">
    <text evidence="1">The sequence shown here is derived from an EMBL/GenBank/DDBJ whole genome shotgun (WGS) entry which is preliminary data.</text>
</comment>
<accession>A0ACC2DXX6</accession>
<dbReference type="EMBL" id="CM055095">
    <property type="protein sequence ID" value="KAJ7559041.1"/>
    <property type="molecule type" value="Genomic_DNA"/>
</dbReference>
<evidence type="ECO:0000313" key="2">
    <source>
        <dbReference type="Proteomes" id="UP001162992"/>
    </source>
</evidence>
<protein>
    <submittedName>
        <fullName evidence="1">Uncharacterized protein</fullName>
    </submittedName>
</protein>